<gene>
    <name evidence="1" type="ORF">DSM5745_06883</name>
</gene>
<organism evidence="1 2">
    <name type="scientific">Aspergillus mulundensis</name>
    <dbReference type="NCBI Taxonomy" id="1810919"/>
    <lineage>
        <taxon>Eukaryota</taxon>
        <taxon>Fungi</taxon>
        <taxon>Dikarya</taxon>
        <taxon>Ascomycota</taxon>
        <taxon>Pezizomycotina</taxon>
        <taxon>Eurotiomycetes</taxon>
        <taxon>Eurotiomycetidae</taxon>
        <taxon>Eurotiales</taxon>
        <taxon>Aspergillaceae</taxon>
        <taxon>Aspergillus</taxon>
        <taxon>Aspergillus subgen. Nidulantes</taxon>
    </lineage>
</organism>
<reference evidence="1 2" key="1">
    <citation type="journal article" date="2018" name="IMA Fungus">
        <title>IMA Genome-F 9: Draft genome sequence of Annulohypoxylon stygium, Aspergillus mulundensis, Berkeleyomyces basicola (syn. Thielaviopsis basicola), Ceratocystis smalleyi, two Cercospora beticola strains, Coleophoma cylindrospora, Fusarium fracticaudum, Phialophora cf. hyalina, and Morchella septimelata.</title>
        <authorList>
            <person name="Wingfield B.D."/>
            <person name="Bills G.F."/>
            <person name="Dong Y."/>
            <person name="Huang W."/>
            <person name="Nel W.J."/>
            <person name="Swalarsk-Parry B.S."/>
            <person name="Vaghefi N."/>
            <person name="Wilken P.M."/>
            <person name="An Z."/>
            <person name="de Beer Z.W."/>
            <person name="De Vos L."/>
            <person name="Chen L."/>
            <person name="Duong T.A."/>
            <person name="Gao Y."/>
            <person name="Hammerbacher A."/>
            <person name="Kikkert J.R."/>
            <person name="Li Y."/>
            <person name="Li H."/>
            <person name="Li K."/>
            <person name="Li Q."/>
            <person name="Liu X."/>
            <person name="Ma X."/>
            <person name="Naidoo K."/>
            <person name="Pethybridge S.J."/>
            <person name="Sun J."/>
            <person name="Steenkamp E.T."/>
            <person name="van der Nest M.A."/>
            <person name="van Wyk S."/>
            <person name="Wingfield M.J."/>
            <person name="Xiong C."/>
            <person name="Yue Q."/>
            <person name="Zhang X."/>
        </authorList>
    </citation>
    <scope>NUCLEOTIDE SEQUENCE [LARGE SCALE GENOMIC DNA]</scope>
    <source>
        <strain evidence="1 2">DSM 5745</strain>
    </source>
</reference>
<keyword evidence="2" id="KW-1185">Reference proteome</keyword>
<comment type="caution">
    <text evidence="1">The sequence shown here is derived from an EMBL/GenBank/DDBJ whole genome shotgun (WGS) entry which is preliminary data.</text>
</comment>
<evidence type="ECO:0000313" key="2">
    <source>
        <dbReference type="Proteomes" id="UP000256690"/>
    </source>
</evidence>
<evidence type="ECO:0000313" key="1">
    <source>
        <dbReference type="EMBL" id="RDW76891.1"/>
    </source>
</evidence>
<dbReference type="Proteomes" id="UP000256690">
    <property type="component" value="Unassembled WGS sequence"/>
</dbReference>
<accession>A0A3D8RSU9</accession>
<dbReference type="AlphaFoldDB" id="A0A3D8RSU9"/>
<protein>
    <submittedName>
        <fullName evidence="1">Uncharacterized protein</fullName>
    </submittedName>
</protein>
<proteinExistence type="predicted"/>
<dbReference type="EMBL" id="PVWQ01000007">
    <property type="protein sequence ID" value="RDW76891.1"/>
    <property type="molecule type" value="Genomic_DNA"/>
</dbReference>
<dbReference type="RefSeq" id="XP_026603203.1">
    <property type="nucleotide sequence ID" value="XM_026748899.1"/>
</dbReference>
<dbReference type="GeneID" id="38117253"/>
<sequence length="354" mass="40170">MSSHDTQAQESNWTLVMAESRLNTSRKRAPALLDLFHEDMEAMHCPMYDAAVGWGPGEMGWSMMVRLLEPVSASPLWLEEARERFSDLVLDLDEDQATVLNGRDEAMWQRDKWEYLSAIAVWRGIPFLLWKDGERQGADGFIWSVLLEHIADDVKDLRAFDTEARMALSAADVLRRLNPTGNAVVDMPLLKVEDKIALAAVVMDPRVTATSAEELAGRFSQCLLEEMGCENFSFKIEYRIENRHWVVSLDLLEPGGASDRKAKWLSGIRSGFLYHFGRIDSEVQGGNGRSARANLTRSSCKLRQATWVLGYRGVALYLIKGGVKQHEQCDKMISFLRKDKILNPEAFGYHIEWQ</sequence>
<name>A0A3D8RSU9_9EURO</name>